<dbReference type="eggNOG" id="ENOG502QQFR">
    <property type="taxonomic scope" value="Eukaryota"/>
</dbReference>
<reference evidence="4 5" key="2">
    <citation type="journal article" date="2010" name="Nucleic Acids Res.">
        <title>BeetleBase in 2010: revisions to provide comprehensive genomic information for Tribolium castaneum.</title>
        <authorList>
            <person name="Kim H.S."/>
            <person name="Murphy T."/>
            <person name="Xia J."/>
            <person name="Caragea D."/>
            <person name="Park Y."/>
            <person name="Beeman R.W."/>
            <person name="Lorenzen M.D."/>
            <person name="Butcher S."/>
            <person name="Manak J.R."/>
            <person name="Brown S.J."/>
        </authorList>
    </citation>
    <scope>GENOME REANNOTATION</scope>
    <source>
        <strain evidence="4 5">Georgia GA2</strain>
    </source>
</reference>
<dbReference type="GO" id="GO:0036064">
    <property type="term" value="C:ciliary basal body"/>
    <property type="evidence" value="ECO:0000318"/>
    <property type="project" value="GO_Central"/>
</dbReference>
<accession>D6WHC4</accession>
<dbReference type="InterPro" id="IPR033561">
    <property type="entry name" value="FBF1"/>
</dbReference>
<dbReference type="AlphaFoldDB" id="D6WHC4"/>
<evidence type="ECO:0000256" key="1">
    <source>
        <dbReference type="SAM" id="Coils"/>
    </source>
</evidence>
<sequence>MDFGDDLGVLSDGSNDSFFDEPKPASKRASLSKTPEKKSITDLFNITDKTPESNQVPKRPDDWLGLDSRDTKSPSRSQRLAKKISFDDDDDILGNLGLTKKPQSKPEENKTPTKKMDLLESILGPKSEDVKTATFEDILKESKAKTVTPTTTPKLTPSNPPSESVLLSEGPREGRRRRRSSAGLLDPLGLFSNEIKTDDSASKEKIITSSTETPVSKPTPSKSAPNLSDQGLPDWLGGGSAIKQSKSENILPAKQEPEKSIEPAKESDQSSINTILTQQKLAQSHMEYQNTAIALQQQESQLLMALQLKKYEDNLSDMQMKQQEVLMKQEQQFNLLLERQFAKQQIMENNMRLQQERINNHIQMLLAQPPIGKHSGQEEIDDLKKTASEENVKLYENIINSLKQRQHEEIFLLEESYKKQINLLEQSLESVERRLKTDVEKMTEVFEEKLKTVLQQHDGEIAKYKQRIEEADAHHSEEIKRIRENNSRVIEEIKYEYTTLLENVKEAKKSESSLFQESNTYLQKLDSNIEILYANSKSLGDLKDHIQKDYGILSRAREESLKAKEQEIILMRSTLEKCREEAEKERAELLALVRTLETKISEQNQNAREERWAFQQAASTLAARSAAMDREAEFNRAALEREREQLKTLRESILAEQEKTMLQLSEEKLSLAAEKSRFETSNKLMVNYDSQKAKAEIDAAVQIAKEAAEMADKERESLHKEKCEMEKLKRCLQDQERKLSLRETEVENLMKEAQKKVNEGEKAIFESKTIENKYNERLRDLQNQLNMLSNREKKLAEEKIALAKERLSLNTLMRQSKKCSLCSADPQKLEESHLNINSEVLTSYFSRYDNIDNDILRLRLEATEENLLNINHDVPN</sequence>
<feature type="compositionally biased region" description="Polar residues" evidence="2">
    <location>
        <begin position="207"/>
        <end position="229"/>
    </location>
</feature>
<feature type="compositionally biased region" description="Basic and acidic residues" evidence="2">
    <location>
        <begin position="58"/>
        <end position="73"/>
    </location>
</feature>
<protein>
    <recommendedName>
        <fullName evidence="3">Fas-binding factor 1 C-terminal domain-containing protein</fullName>
    </recommendedName>
</protein>
<feature type="coiled-coil region" evidence="1">
    <location>
        <begin position="632"/>
        <end position="674"/>
    </location>
</feature>
<feature type="compositionally biased region" description="Polar residues" evidence="2">
    <location>
        <begin position="42"/>
        <end position="56"/>
    </location>
</feature>
<feature type="domain" description="Fas-binding factor 1 C-terminal" evidence="3">
    <location>
        <begin position="396"/>
        <end position="828"/>
    </location>
</feature>
<organism evidence="4 5">
    <name type="scientific">Tribolium castaneum</name>
    <name type="common">Red flour beetle</name>
    <dbReference type="NCBI Taxonomy" id="7070"/>
    <lineage>
        <taxon>Eukaryota</taxon>
        <taxon>Metazoa</taxon>
        <taxon>Ecdysozoa</taxon>
        <taxon>Arthropoda</taxon>
        <taxon>Hexapoda</taxon>
        <taxon>Insecta</taxon>
        <taxon>Pterygota</taxon>
        <taxon>Neoptera</taxon>
        <taxon>Endopterygota</taxon>
        <taxon>Coleoptera</taxon>
        <taxon>Polyphaga</taxon>
        <taxon>Cucujiformia</taxon>
        <taxon>Tenebrionidae</taxon>
        <taxon>Tenebrionidae incertae sedis</taxon>
        <taxon>Tribolium</taxon>
    </lineage>
</organism>
<dbReference type="GO" id="GO:0005814">
    <property type="term" value="C:centriole"/>
    <property type="evidence" value="ECO:0000318"/>
    <property type="project" value="GO_Central"/>
</dbReference>
<evidence type="ECO:0000256" key="2">
    <source>
        <dbReference type="SAM" id="MobiDB-lite"/>
    </source>
</evidence>
<feature type="compositionally biased region" description="Basic and acidic residues" evidence="2">
    <location>
        <begin position="195"/>
        <end position="206"/>
    </location>
</feature>
<dbReference type="FunCoup" id="D6WHC4">
    <property type="interactions" value="6"/>
</dbReference>
<dbReference type="OrthoDB" id="8195456at2759"/>
<keyword evidence="5" id="KW-1185">Reference proteome</keyword>
<dbReference type="OMA" id="FHREQME"/>
<feature type="coiled-coil region" evidence="1">
    <location>
        <begin position="385"/>
        <end position="510"/>
    </location>
</feature>
<dbReference type="PANTHER" id="PTHR33689">
    <property type="entry name" value="FAS-BINDING FACTOR 1"/>
    <property type="match status" value="1"/>
</dbReference>
<dbReference type="GO" id="GO:0060271">
    <property type="term" value="P:cilium assembly"/>
    <property type="evidence" value="ECO:0000318"/>
    <property type="project" value="GO_Central"/>
</dbReference>
<dbReference type="HOGENOM" id="CLU_331317_0_0_1"/>
<feature type="coiled-coil region" evidence="1">
    <location>
        <begin position="701"/>
        <end position="798"/>
    </location>
</feature>
<dbReference type="Proteomes" id="UP000007266">
    <property type="component" value="Linkage group 3"/>
</dbReference>
<feature type="compositionally biased region" description="Low complexity" evidence="2">
    <location>
        <begin position="145"/>
        <end position="157"/>
    </location>
</feature>
<dbReference type="STRING" id="7070.D6WHC4"/>
<feature type="compositionally biased region" description="Basic and acidic residues" evidence="2">
    <location>
        <begin position="104"/>
        <end position="116"/>
    </location>
</feature>
<dbReference type="Pfam" id="PF21007">
    <property type="entry name" value="FBF1"/>
    <property type="match status" value="1"/>
</dbReference>
<evidence type="ECO:0000313" key="4">
    <source>
        <dbReference type="EMBL" id="EFA00110.2"/>
    </source>
</evidence>
<dbReference type="PANTHER" id="PTHR33689:SF1">
    <property type="entry name" value="FAS-BINDING FACTOR 1"/>
    <property type="match status" value="1"/>
</dbReference>
<dbReference type="EMBL" id="KQ971321">
    <property type="protein sequence ID" value="EFA00110.2"/>
    <property type="molecule type" value="Genomic_DNA"/>
</dbReference>
<keyword evidence="1" id="KW-0175">Coiled coil</keyword>
<dbReference type="GO" id="GO:0090162">
    <property type="term" value="P:establishment of epithelial cell polarity"/>
    <property type="evidence" value="ECO:0007669"/>
    <property type="project" value="InterPro"/>
</dbReference>
<evidence type="ECO:0000259" key="3">
    <source>
        <dbReference type="Pfam" id="PF21007"/>
    </source>
</evidence>
<feature type="coiled-coil region" evidence="1">
    <location>
        <begin position="561"/>
        <end position="606"/>
    </location>
</feature>
<gene>
    <name evidence="4" type="primary">AUGUSTUS-3.0.2_02926</name>
    <name evidence="4" type="ORF">TcasGA2_TC002926</name>
</gene>
<dbReference type="InParanoid" id="D6WHC4"/>
<feature type="compositionally biased region" description="Basic and acidic residues" evidence="2">
    <location>
        <begin position="255"/>
        <end position="268"/>
    </location>
</feature>
<dbReference type="GO" id="GO:0097539">
    <property type="term" value="C:ciliary transition fiber"/>
    <property type="evidence" value="ECO:0007669"/>
    <property type="project" value="InterPro"/>
</dbReference>
<feature type="region of interest" description="Disordered" evidence="2">
    <location>
        <begin position="139"/>
        <end position="271"/>
    </location>
</feature>
<feature type="region of interest" description="Disordered" evidence="2">
    <location>
        <begin position="1"/>
        <end position="116"/>
    </location>
</feature>
<reference evidence="4 5" key="1">
    <citation type="journal article" date="2008" name="Nature">
        <title>The genome of the model beetle and pest Tribolium castaneum.</title>
        <authorList>
            <consortium name="Tribolium Genome Sequencing Consortium"/>
            <person name="Richards S."/>
            <person name="Gibbs R.A."/>
            <person name="Weinstock G.M."/>
            <person name="Brown S.J."/>
            <person name="Denell R."/>
            <person name="Beeman R.W."/>
            <person name="Gibbs R."/>
            <person name="Beeman R.W."/>
            <person name="Brown S.J."/>
            <person name="Bucher G."/>
            <person name="Friedrich M."/>
            <person name="Grimmelikhuijzen C.J."/>
            <person name="Klingler M."/>
            <person name="Lorenzen M."/>
            <person name="Richards S."/>
            <person name="Roth S."/>
            <person name="Schroder R."/>
            <person name="Tautz D."/>
            <person name="Zdobnov E.M."/>
            <person name="Muzny D."/>
            <person name="Gibbs R.A."/>
            <person name="Weinstock G.M."/>
            <person name="Attaway T."/>
            <person name="Bell S."/>
            <person name="Buhay C.J."/>
            <person name="Chandrabose M.N."/>
            <person name="Chavez D."/>
            <person name="Clerk-Blankenburg K.P."/>
            <person name="Cree A."/>
            <person name="Dao M."/>
            <person name="Davis C."/>
            <person name="Chacko J."/>
            <person name="Dinh H."/>
            <person name="Dugan-Rocha S."/>
            <person name="Fowler G."/>
            <person name="Garner T.T."/>
            <person name="Garnes J."/>
            <person name="Gnirke A."/>
            <person name="Hawes A."/>
            <person name="Hernandez J."/>
            <person name="Hines S."/>
            <person name="Holder M."/>
            <person name="Hume J."/>
            <person name="Jhangiani S.N."/>
            <person name="Joshi V."/>
            <person name="Khan Z.M."/>
            <person name="Jackson L."/>
            <person name="Kovar C."/>
            <person name="Kowis A."/>
            <person name="Lee S."/>
            <person name="Lewis L.R."/>
            <person name="Margolis J."/>
            <person name="Morgan M."/>
            <person name="Nazareth L.V."/>
            <person name="Nguyen N."/>
            <person name="Okwuonu G."/>
            <person name="Parker D."/>
            <person name="Richards S."/>
            <person name="Ruiz S.J."/>
            <person name="Santibanez J."/>
            <person name="Savard J."/>
            <person name="Scherer S.E."/>
            <person name="Schneider B."/>
            <person name="Sodergren E."/>
            <person name="Tautz D."/>
            <person name="Vattahil S."/>
            <person name="Villasana D."/>
            <person name="White C.S."/>
            <person name="Wright R."/>
            <person name="Park Y."/>
            <person name="Beeman R.W."/>
            <person name="Lord J."/>
            <person name="Oppert B."/>
            <person name="Lorenzen M."/>
            <person name="Brown S."/>
            <person name="Wang L."/>
            <person name="Savard J."/>
            <person name="Tautz D."/>
            <person name="Richards S."/>
            <person name="Weinstock G."/>
            <person name="Gibbs R.A."/>
            <person name="Liu Y."/>
            <person name="Worley K."/>
            <person name="Weinstock G."/>
            <person name="Elsik C.G."/>
            <person name="Reese J.T."/>
            <person name="Elhaik E."/>
            <person name="Landan G."/>
            <person name="Graur D."/>
            <person name="Arensburger P."/>
            <person name="Atkinson P."/>
            <person name="Beeman R.W."/>
            <person name="Beidler J."/>
            <person name="Brown S.J."/>
            <person name="Demuth J.P."/>
            <person name="Drury D.W."/>
            <person name="Du Y.Z."/>
            <person name="Fujiwara H."/>
            <person name="Lorenzen M."/>
            <person name="Maselli V."/>
            <person name="Osanai M."/>
            <person name="Park Y."/>
            <person name="Robertson H.M."/>
            <person name="Tu Z."/>
            <person name="Wang J.J."/>
            <person name="Wang S."/>
            <person name="Richards S."/>
            <person name="Song H."/>
            <person name="Zhang L."/>
            <person name="Sodergren E."/>
            <person name="Werner D."/>
            <person name="Stanke M."/>
            <person name="Morgenstern B."/>
            <person name="Solovyev V."/>
            <person name="Kosarev P."/>
            <person name="Brown G."/>
            <person name="Chen H.C."/>
            <person name="Ermolaeva O."/>
            <person name="Hlavina W."/>
            <person name="Kapustin Y."/>
            <person name="Kiryutin B."/>
            <person name="Kitts P."/>
            <person name="Maglott D."/>
            <person name="Pruitt K."/>
            <person name="Sapojnikov V."/>
            <person name="Souvorov A."/>
            <person name="Mackey A.J."/>
            <person name="Waterhouse R.M."/>
            <person name="Wyder S."/>
            <person name="Zdobnov E.M."/>
            <person name="Zdobnov E.M."/>
            <person name="Wyder S."/>
            <person name="Kriventseva E.V."/>
            <person name="Kadowaki T."/>
            <person name="Bork P."/>
            <person name="Aranda M."/>
            <person name="Bao R."/>
            <person name="Beermann A."/>
            <person name="Berns N."/>
            <person name="Bolognesi R."/>
            <person name="Bonneton F."/>
            <person name="Bopp D."/>
            <person name="Brown S.J."/>
            <person name="Bucher G."/>
            <person name="Butts T."/>
            <person name="Chaumot A."/>
            <person name="Denell R.E."/>
            <person name="Ferrier D.E."/>
            <person name="Friedrich M."/>
            <person name="Gordon C.M."/>
            <person name="Jindra M."/>
            <person name="Klingler M."/>
            <person name="Lan Q."/>
            <person name="Lattorff H.M."/>
            <person name="Laudet V."/>
            <person name="von Levetsow C."/>
            <person name="Liu Z."/>
            <person name="Lutz R."/>
            <person name="Lynch J.A."/>
            <person name="da Fonseca R.N."/>
            <person name="Posnien N."/>
            <person name="Reuter R."/>
            <person name="Roth S."/>
            <person name="Savard J."/>
            <person name="Schinko J.B."/>
            <person name="Schmitt C."/>
            <person name="Schoppmeier M."/>
            <person name="Schroder R."/>
            <person name="Shippy T.D."/>
            <person name="Simonnet F."/>
            <person name="Marques-Souza H."/>
            <person name="Tautz D."/>
            <person name="Tomoyasu Y."/>
            <person name="Trauner J."/>
            <person name="Van der Zee M."/>
            <person name="Vervoort M."/>
            <person name="Wittkopp N."/>
            <person name="Wimmer E.A."/>
            <person name="Yang X."/>
            <person name="Jones A.K."/>
            <person name="Sattelle D.B."/>
            <person name="Ebert P.R."/>
            <person name="Nelson D."/>
            <person name="Scott J.G."/>
            <person name="Beeman R.W."/>
            <person name="Muthukrishnan S."/>
            <person name="Kramer K.J."/>
            <person name="Arakane Y."/>
            <person name="Beeman R.W."/>
            <person name="Zhu Q."/>
            <person name="Hogenkamp D."/>
            <person name="Dixit R."/>
            <person name="Oppert B."/>
            <person name="Jiang H."/>
            <person name="Zou Z."/>
            <person name="Marshall J."/>
            <person name="Elpidina E."/>
            <person name="Vinokurov K."/>
            <person name="Oppert C."/>
            <person name="Zou Z."/>
            <person name="Evans J."/>
            <person name="Lu Z."/>
            <person name="Zhao P."/>
            <person name="Sumathipala N."/>
            <person name="Altincicek B."/>
            <person name="Vilcinskas A."/>
            <person name="Williams M."/>
            <person name="Hultmark D."/>
            <person name="Hetru C."/>
            <person name="Jiang H."/>
            <person name="Grimmelikhuijzen C.J."/>
            <person name="Hauser F."/>
            <person name="Cazzamali G."/>
            <person name="Williamson M."/>
            <person name="Park Y."/>
            <person name="Li B."/>
            <person name="Tanaka Y."/>
            <person name="Predel R."/>
            <person name="Neupert S."/>
            <person name="Schachtner J."/>
            <person name="Verleyen P."/>
            <person name="Raible F."/>
            <person name="Bork P."/>
            <person name="Friedrich M."/>
            <person name="Walden K.K."/>
            <person name="Robertson H.M."/>
            <person name="Angeli S."/>
            <person name="Foret S."/>
            <person name="Bucher G."/>
            <person name="Schuetz S."/>
            <person name="Maleszka R."/>
            <person name="Wimmer E.A."/>
            <person name="Beeman R.W."/>
            <person name="Lorenzen M."/>
            <person name="Tomoyasu Y."/>
            <person name="Miller S.C."/>
            <person name="Grossmann D."/>
            <person name="Bucher G."/>
        </authorList>
    </citation>
    <scope>NUCLEOTIDE SEQUENCE [LARGE SCALE GENOMIC DNA]</scope>
    <source>
        <strain evidence="4 5">Georgia GA2</strain>
    </source>
</reference>
<dbReference type="InterPro" id="IPR049390">
    <property type="entry name" value="FBF1_C"/>
</dbReference>
<dbReference type="KEGG" id="tca:663957"/>
<evidence type="ECO:0000313" key="5">
    <source>
        <dbReference type="Proteomes" id="UP000007266"/>
    </source>
</evidence>
<name>D6WHC4_TRICA</name>
<proteinExistence type="predicted"/>